<proteinExistence type="predicted"/>
<keyword evidence="1" id="KW-1133">Transmembrane helix</keyword>
<sequence>MPTASATAIGSDEAWLKIIVACILNHLSFIDAVKTLESILAPFRDSQGALGPTQLRIWSAREWRTIRIKSFGMSIALAAAHLASRRAEPYLLLWGFIVAPAAKFVATGLRPRVPRGNWQLFSTRTANVLSEFSPLQNLPSPYRAPVALLVAVSLLLWAFYFGLEQVWLFFVVGKDHSRHLFVN</sequence>
<keyword evidence="1" id="KW-0472">Membrane</keyword>
<organism evidence="2 3">
    <name type="scientific">Alternaria alternata</name>
    <name type="common">Alternaria rot fungus</name>
    <name type="synonym">Torula alternata</name>
    <dbReference type="NCBI Taxonomy" id="5599"/>
    <lineage>
        <taxon>Eukaryota</taxon>
        <taxon>Fungi</taxon>
        <taxon>Dikarya</taxon>
        <taxon>Ascomycota</taxon>
        <taxon>Pezizomycotina</taxon>
        <taxon>Dothideomycetes</taxon>
        <taxon>Pleosporomycetidae</taxon>
        <taxon>Pleosporales</taxon>
        <taxon>Pleosporineae</taxon>
        <taxon>Pleosporaceae</taxon>
        <taxon>Alternaria</taxon>
        <taxon>Alternaria sect. Alternaria</taxon>
        <taxon>Alternaria alternata complex</taxon>
    </lineage>
</organism>
<feature type="transmembrane region" description="Helical" evidence="1">
    <location>
        <begin position="90"/>
        <end position="109"/>
    </location>
</feature>
<dbReference type="EMBL" id="PDXD01000028">
    <property type="protein sequence ID" value="RYN72020.1"/>
    <property type="molecule type" value="Genomic_DNA"/>
</dbReference>
<evidence type="ECO:0000256" key="1">
    <source>
        <dbReference type="SAM" id="Phobius"/>
    </source>
</evidence>
<protein>
    <submittedName>
        <fullName evidence="2">Uncharacterized protein</fullName>
    </submittedName>
</protein>
<gene>
    <name evidence="2" type="ORF">AA0117_g8900</name>
</gene>
<name>A0A4Q4N988_ALTAL</name>
<dbReference type="VEuPathDB" id="FungiDB:CC77DRAFT_1064366"/>
<reference evidence="3" key="1">
    <citation type="journal article" date="2019" name="bioRxiv">
        <title>Genomics, evolutionary history and diagnostics of the Alternaria alternata species group including apple and Asian pear pathotypes.</title>
        <authorList>
            <person name="Armitage A.D."/>
            <person name="Cockerton H.M."/>
            <person name="Sreenivasaprasad S."/>
            <person name="Woodhall J.W."/>
            <person name="Lane C.R."/>
            <person name="Harrison R.J."/>
            <person name="Clarkson J.P."/>
        </authorList>
    </citation>
    <scope>NUCLEOTIDE SEQUENCE [LARGE SCALE GENOMIC DNA]</scope>
    <source>
        <strain evidence="3">FERA 1177</strain>
    </source>
</reference>
<dbReference type="Proteomes" id="UP000291422">
    <property type="component" value="Unassembled WGS sequence"/>
</dbReference>
<comment type="caution">
    <text evidence="2">The sequence shown here is derived from an EMBL/GenBank/DDBJ whole genome shotgun (WGS) entry which is preliminary data.</text>
</comment>
<accession>A0A4Q4N988</accession>
<dbReference type="AlphaFoldDB" id="A0A4Q4N988"/>
<evidence type="ECO:0000313" key="2">
    <source>
        <dbReference type="EMBL" id="RYN72020.1"/>
    </source>
</evidence>
<evidence type="ECO:0000313" key="3">
    <source>
        <dbReference type="Proteomes" id="UP000291422"/>
    </source>
</evidence>
<feature type="transmembrane region" description="Helical" evidence="1">
    <location>
        <begin position="146"/>
        <end position="170"/>
    </location>
</feature>
<keyword evidence="1" id="KW-0812">Transmembrane</keyword>